<dbReference type="SMART" id="SM00216">
    <property type="entry name" value="VWD"/>
    <property type="match status" value="1"/>
</dbReference>
<dbReference type="InterPro" id="IPR036084">
    <property type="entry name" value="Ser_inhib-like_sf"/>
</dbReference>
<evidence type="ECO:0000313" key="5">
    <source>
        <dbReference type="Proteomes" id="UP000824540"/>
    </source>
</evidence>
<accession>A0A8T2NLT7</accession>
<evidence type="ECO:0000256" key="1">
    <source>
        <dbReference type="ARBA" id="ARBA00023157"/>
    </source>
</evidence>
<dbReference type="Pfam" id="PF12714">
    <property type="entry name" value="TILa"/>
    <property type="match status" value="1"/>
</dbReference>
<dbReference type="CDD" id="cd19941">
    <property type="entry name" value="TIL"/>
    <property type="match status" value="1"/>
</dbReference>
<gene>
    <name evidence="4" type="ORF">JZ751_018485</name>
</gene>
<dbReference type="OrthoDB" id="6236007at2759"/>
<keyword evidence="1" id="KW-1015">Disulfide bond</keyword>
<dbReference type="AlphaFoldDB" id="A0A8T2NLT7"/>
<dbReference type="Gene3D" id="2.10.25.10">
    <property type="entry name" value="Laminin"/>
    <property type="match status" value="1"/>
</dbReference>
<dbReference type="InterPro" id="IPR014853">
    <property type="entry name" value="VWF/SSPO/ZAN-like_Cys-rich_dom"/>
</dbReference>
<feature type="non-terminal residue" evidence="4">
    <location>
        <position position="1"/>
    </location>
</feature>
<proteinExistence type="predicted"/>
<dbReference type="PROSITE" id="PS51233">
    <property type="entry name" value="VWFD"/>
    <property type="match status" value="1"/>
</dbReference>
<sequence>DVDVCGPHGRLDLCTSPCYRTCDEFVSPVCHLPCLRGCACDKGYIYRNGTCLPREECGCSDSIGQLRSLNEVFWSPENCEYRCTCDPHTRTIACVHDRCPEGQTCQVINGTRGCYHTNPYNCTLMRGLHFHTFNRDSFDFRHSCSYTLVLVQPNVGSFVPFDVSIANASPGSRLFLSLDLRVRVYGKDLVIARETPGRLMVNGLYTPLPYSLYNGHIVAYHSPSSITIQTNFGLQVVLYQTGTISMVIPGSYGSVVTGMCGSPSDPMYQRRMRFGNLTKDVQEFADSWKTVGEACQSSSVSDMRKWPEEMLDVFKDLHFCGVLLDEQGAFKECNAVLDPGLYFHSCLVDTCHYGGHHAALCNSIADYAAACQAANL</sequence>
<dbReference type="InterPro" id="IPR050780">
    <property type="entry name" value="Mucin_vWF_Thrombospondin_sf"/>
</dbReference>
<name>A0A8T2NLT7_9TELE</name>
<keyword evidence="2" id="KW-0325">Glycoprotein</keyword>
<organism evidence="4 5">
    <name type="scientific">Albula glossodonta</name>
    <name type="common">roundjaw bonefish</name>
    <dbReference type="NCBI Taxonomy" id="121402"/>
    <lineage>
        <taxon>Eukaryota</taxon>
        <taxon>Metazoa</taxon>
        <taxon>Chordata</taxon>
        <taxon>Craniata</taxon>
        <taxon>Vertebrata</taxon>
        <taxon>Euteleostomi</taxon>
        <taxon>Actinopterygii</taxon>
        <taxon>Neopterygii</taxon>
        <taxon>Teleostei</taxon>
        <taxon>Albuliformes</taxon>
        <taxon>Albulidae</taxon>
        <taxon>Albula</taxon>
    </lineage>
</organism>
<protein>
    <recommendedName>
        <fullName evidence="3">VWFD domain-containing protein</fullName>
    </recommendedName>
</protein>
<evidence type="ECO:0000313" key="4">
    <source>
        <dbReference type="EMBL" id="KAG9341763.1"/>
    </source>
</evidence>
<reference evidence="4" key="1">
    <citation type="thesis" date="2021" institute="BYU ScholarsArchive" country="Provo, UT, USA">
        <title>Applications of and Algorithms for Genome Assembly and Genomic Analyses with an Emphasis on Marine Teleosts.</title>
        <authorList>
            <person name="Pickett B.D."/>
        </authorList>
    </citation>
    <scope>NUCLEOTIDE SEQUENCE</scope>
    <source>
        <strain evidence="4">HI-2016</strain>
    </source>
</reference>
<dbReference type="Pfam" id="PF01826">
    <property type="entry name" value="TIL"/>
    <property type="match status" value="1"/>
</dbReference>
<dbReference type="GO" id="GO:0005615">
    <property type="term" value="C:extracellular space"/>
    <property type="evidence" value="ECO:0007669"/>
    <property type="project" value="TreeGrafter"/>
</dbReference>
<dbReference type="GO" id="GO:0031012">
    <property type="term" value="C:extracellular matrix"/>
    <property type="evidence" value="ECO:0007669"/>
    <property type="project" value="TreeGrafter"/>
</dbReference>
<dbReference type="SUPFAM" id="SSF57567">
    <property type="entry name" value="Serine protease inhibitors"/>
    <property type="match status" value="1"/>
</dbReference>
<dbReference type="Pfam" id="PF00094">
    <property type="entry name" value="VWD"/>
    <property type="match status" value="1"/>
</dbReference>
<dbReference type="Proteomes" id="UP000824540">
    <property type="component" value="Unassembled WGS sequence"/>
</dbReference>
<dbReference type="InterPro" id="IPR025615">
    <property type="entry name" value="TILa_dom"/>
</dbReference>
<feature type="non-terminal residue" evidence="4">
    <location>
        <position position="376"/>
    </location>
</feature>
<dbReference type="PANTHER" id="PTHR11339">
    <property type="entry name" value="EXTRACELLULAR MATRIX GLYCOPROTEIN RELATED"/>
    <property type="match status" value="1"/>
</dbReference>
<dbReference type="InterPro" id="IPR001846">
    <property type="entry name" value="VWF_type-D"/>
</dbReference>
<dbReference type="InterPro" id="IPR002919">
    <property type="entry name" value="TIL_dom"/>
</dbReference>
<feature type="domain" description="VWFD" evidence="3">
    <location>
        <begin position="120"/>
        <end position="296"/>
    </location>
</feature>
<dbReference type="PANTHER" id="PTHR11339:SF374">
    <property type="entry name" value="ZONADHESIN"/>
    <property type="match status" value="1"/>
</dbReference>
<evidence type="ECO:0000256" key="2">
    <source>
        <dbReference type="ARBA" id="ARBA00023180"/>
    </source>
</evidence>
<comment type="caution">
    <text evidence="4">The sequence shown here is derived from an EMBL/GenBank/DDBJ whole genome shotgun (WGS) entry which is preliminary data.</text>
</comment>
<keyword evidence="5" id="KW-1185">Reference proteome</keyword>
<dbReference type="SMART" id="SM00832">
    <property type="entry name" value="C8"/>
    <property type="match status" value="1"/>
</dbReference>
<dbReference type="EMBL" id="JAFBMS010000032">
    <property type="protein sequence ID" value="KAG9341763.1"/>
    <property type="molecule type" value="Genomic_DNA"/>
</dbReference>
<evidence type="ECO:0000259" key="3">
    <source>
        <dbReference type="PROSITE" id="PS51233"/>
    </source>
</evidence>
<dbReference type="Pfam" id="PF08742">
    <property type="entry name" value="C8"/>
    <property type="match status" value="1"/>
</dbReference>